<dbReference type="KEGG" id="caz:CARG_05060"/>
<evidence type="ECO:0000313" key="8">
    <source>
        <dbReference type="Proteomes" id="UP000016943"/>
    </source>
</evidence>
<dbReference type="PANTHER" id="PTHR43229:SF2">
    <property type="entry name" value="NODULATION PROTEIN J"/>
    <property type="match status" value="1"/>
</dbReference>
<reference evidence="7 8" key="1">
    <citation type="journal article" date="2013" name="Genome Announc.">
        <title>Whole-Genome Sequence of the Clinical Strain Corynebacterium argentoratense DSM 44202, Isolated from a Human Throat Specimen.</title>
        <authorList>
            <person name="Bomholt C."/>
            <person name="Glaub A."/>
            <person name="Gravermann K."/>
            <person name="Albersmeier A."/>
            <person name="Brinkrolf K."/>
            <person name="Ruckert C."/>
            <person name="Tauch A."/>
        </authorList>
    </citation>
    <scope>NUCLEOTIDE SEQUENCE [LARGE SCALE GENOMIC DNA]</scope>
    <source>
        <strain evidence="7">DSM 44202</strain>
    </source>
</reference>
<keyword evidence="2 5" id="KW-0812">Transmembrane</keyword>
<dbReference type="GO" id="GO:0016020">
    <property type="term" value="C:membrane"/>
    <property type="evidence" value="ECO:0007669"/>
    <property type="project" value="UniProtKB-SubCell"/>
</dbReference>
<name>U3GUK2_9CORY</name>
<feature type="transmembrane region" description="Helical" evidence="5">
    <location>
        <begin position="21"/>
        <end position="40"/>
    </location>
</feature>
<evidence type="ECO:0000256" key="2">
    <source>
        <dbReference type="ARBA" id="ARBA00022692"/>
    </source>
</evidence>
<dbReference type="PANTHER" id="PTHR43229">
    <property type="entry name" value="NODULATION PROTEIN J"/>
    <property type="match status" value="1"/>
</dbReference>
<evidence type="ECO:0000256" key="5">
    <source>
        <dbReference type="SAM" id="Phobius"/>
    </source>
</evidence>
<feature type="transmembrane region" description="Helical" evidence="5">
    <location>
        <begin position="125"/>
        <end position="147"/>
    </location>
</feature>
<dbReference type="PATRIC" id="fig|1348662.3.peg.993"/>
<evidence type="ECO:0000256" key="4">
    <source>
        <dbReference type="ARBA" id="ARBA00023136"/>
    </source>
</evidence>
<feature type="transmembrane region" description="Helical" evidence="5">
    <location>
        <begin position="154"/>
        <end position="175"/>
    </location>
</feature>
<keyword evidence="4 5" id="KW-0472">Membrane</keyword>
<dbReference type="GO" id="GO:0140359">
    <property type="term" value="F:ABC-type transporter activity"/>
    <property type="evidence" value="ECO:0007669"/>
    <property type="project" value="InterPro"/>
</dbReference>
<dbReference type="Proteomes" id="UP000016943">
    <property type="component" value="Chromosome"/>
</dbReference>
<keyword evidence="8" id="KW-1185">Reference proteome</keyword>
<proteinExistence type="predicted"/>
<evidence type="ECO:0000259" key="6">
    <source>
        <dbReference type="Pfam" id="PF12698"/>
    </source>
</evidence>
<dbReference type="AlphaFoldDB" id="U3GUK2"/>
<feature type="domain" description="ABC-2 type transporter transmembrane" evidence="6">
    <location>
        <begin position="37"/>
        <end position="218"/>
    </location>
</feature>
<gene>
    <name evidence="7" type="ORF">CARG_05060</name>
</gene>
<dbReference type="InterPro" id="IPR051784">
    <property type="entry name" value="Nod_factor_ABC_transporter"/>
</dbReference>
<comment type="subcellular location">
    <subcellularLocation>
        <location evidence="1">Membrane</location>
        <topology evidence="1">Multi-pass membrane protein</topology>
    </subcellularLocation>
</comment>
<dbReference type="HOGENOM" id="CLU_039483_4_1_11"/>
<feature type="transmembrane region" description="Helical" evidence="5">
    <location>
        <begin position="46"/>
        <end position="70"/>
    </location>
</feature>
<evidence type="ECO:0000256" key="1">
    <source>
        <dbReference type="ARBA" id="ARBA00004141"/>
    </source>
</evidence>
<dbReference type="EMBL" id="CP006365">
    <property type="protein sequence ID" value="AGU15150.1"/>
    <property type="molecule type" value="Genomic_DNA"/>
</dbReference>
<organism evidence="7 8">
    <name type="scientific">Corynebacterium argentoratense DSM 44202</name>
    <dbReference type="NCBI Taxonomy" id="1348662"/>
    <lineage>
        <taxon>Bacteria</taxon>
        <taxon>Bacillati</taxon>
        <taxon>Actinomycetota</taxon>
        <taxon>Actinomycetes</taxon>
        <taxon>Mycobacteriales</taxon>
        <taxon>Corynebacteriaceae</taxon>
        <taxon>Corynebacterium</taxon>
    </lineage>
</organism>
<dbReference type="eggNOG" id="COG0842">
    <property type="taxonomic scope" value="Bacteria"/>
</dbReference>
<dbReference type="Pfam" id="PF12698">
    <property type="entry name" value="ABC2_membrane_3"/>
    <property type="match status" value="1"/>
</dbReference>
<evidence type="ECO:0000313" key="7">
    <source>
        <dbReference type="EMBL" id="AGU15150.1"/>
    </source>
</evidence>
<feature type="transmembrane region" description="Helical" evidence="5">
    <location>
        <begin position="205"/>
        <end position="228"/>
    </location>
</feature>
<dbReference type="OrthoDB" id="160207at2"/>
<protein>
    <recommendedName>
        <fullName evidence="6">ABC-2 type transporter transmembrane domain-containing protein</fullName>
    </recommendedName>
</protein>
<feature type="transmembrane region" description="Helical" evidence="5">
    <location>
        <begin position="91"/>
        <end position="119"/>
    </location>
</feature>
<keyword evidence="3 5" id="KW-1133">Transmembrane helix</keyword>
<evidence type="ECO:0000256" key="3">
    <source>
        <dbReference type="ARBA" id="ARBA00022989"/>
    </source>
</evidence>
<dbReference type="InterPro" id="IPR013525">
    <property type="entry name" value="ABC2_TM"/>
</dbReference>
<accession>U3GUK2</accession>
<dbReference type="STRING" id="1348662.CARG_05060"/>
<sequence length="231" mass="23943">MVRAQTAIESKLFLRHGEQQLLSLVIPFVSLVTLTVFDVVEMGLDVVFPLTLAISAMSSGFTGQAIAVAFDRRYGALKRIGASGVPPWTIIAGKVAAVLAVAAVQTLILGVTAVVLGWRAAPVDVALAAVVLILGVAAFCALGLLLGGTLGSEFVLAFGNLLWFLFVGIASYATIRLGATPPLWLELVPSVALAEGLESAFAGHVPVAECVIIGAWALVGSVAATRLFKFT</sequence>